<dbReference type="EMBL" id="CM003098">
    <property type="protein sequence ID" value="KUI65162.1"/>
    <property type="molecule type" value="Genomic_DNA"/>
</dbReference>
<accession>A0A194VMD6</accession>
<organism evidence="1 2">
    <name type="scientific">Cytospora mali</name>
    <name type="common">Apple Valsa canker fungus</name>
    <name type="synonym">Valsa mali</name>
    <dbReference type="NCBI Taxonomy" id="578113"/>
    <lineage>
        <taxon>Eukaryota</taxon>
        <taxon>Fungi</taxon>
        <taxon>Dikarya</taxon>
        <taxon>Ascomycota</taxon>
        <taxon>Pezizomycotina</taxon>
        <taxon>Sordariomycetes</taxon>
        <taxon>Sordariomycetidae</taxon>
        <taxon>Diaporthales</taxon>
        <taxon>Cytosporaceae</taxon>
        <taxon>Cytospora</taxon>
    </lineage>
</organism>
<evidence type="ECO:0000313" key="1">
    <source>
        <dbReference type="EMBL" id="KUI65162.1"/>
    </source>
</evidence>
<sequence>MDGPSGAKGSWVVLETAMGMWCRDRWRGRSKAELIIYVVTLPSWEYPHSELGIGDPLSMGWNVCESGQVQDREGSGVGKRKEVNQTWFRDGRGPDACFEGVRGDHADLGGVPDDRGELVFEDGEACIVCGFPGVEGCFPR</sequence>
<name>A0A194VMD6_CYTMA</name>
<protein>
    <submittedName>
        <fullName evidence="1">Uncharacterized protein</fullName>
    </submittedName>
</protein>
<dbReference type="Proteomes" id="UP000078559">
    <property type="component" value="Chromosome 1"/>
</dbReference>
<proteinExistence type="predicted"/>
<gene>
    <name evidence="1" type="ORF">VM1G_11341</name>
</gene>
<evidence type="ECO:0000313" key="2">
    <source>
        <dbReference type="Proteomes" id="UP000078559"/>
    </source>
</evidence>
<keyword evidence="2" id="KW-1185">Reference proteome</keyword>
<reference evidence="1" key="1">
    <citation type="submission" date="2014-12" db="EMBL/GenBank/DDBJ databases">
        <title>Genome Sequence of Valsa Canker Pathogens Uncovers a Specific Adaption of Colonization on Woody Bark.</title>
        <authorList>
            <person name="Yin Z."/>
            <person name="Liu H."/>
            <person name="Gao X."/>
            <person name="Li Z."/>
            <person name="Song N."/>
            <person name="Ke X."/>
            <person name="Dai Q."/>
            <person name="Wu Y."/>
            <person name="Sun Y."/>
            <person name="Xu J.-R."/>
            <person name="Kang Z.K."/>
            <person name="Wang L."/>
            <person name="Huang L."/>
        </authorList>
    </citation>
    <scope>NUCLEOTIDE SEQUENCE [LARGE SCALE GENOMIC DNA]</scope>
    <source>
        <strain evidence="1">03-8</strain>
    </source>
</reference>
<dbReference type="AlphaFoldDB" id="A0A194VMD6"/>